<dbReference type="PANTHER" id="PTHR13318">
    <property type="entry name" value="PARTNER OF PAIRED, ISOFORM B-RELATED"/>
    <property type="match status" value="1"/>
</dbReference>
<dbReference type="SUPFAM" id="SSF52047">
    <property type="entry name" value="RNI-like"/>
    <property type="match status" value="1"/>
</dbReference>
<evidence type="ECO:0000256" key="1">
    <source>
        <dbReference type="SAM" id="MobiDB-lite"/>
    </source>
</evidence>
<protein>
    <recommendedName>
        <fullName evidence="2">F-box/LRR-repeat protein 15-like leucin rich repeat domain-containing protein</fullName>
    </recommendedName>
</protein>
<dbReference type="EMBL" id="CAXLJM020000088">
    <property type="protein sequence ID" value="CAL8131462.1"/>
    <property type="molecule type" value="Genomic_DNA"/>
</dbReference>
<comment type="caution">
    <text evidence="3">The sequence shown here is derived from an EMBL/GenBank/DDBJ whole genome shotgun (WGS) entry which is preliminary data.</text>
</comment>
<dbReference type="Gene3D" id="3.80.10.10">
    <property type="entry name" value="Ribonuclease Inhibitor"/>
    <property type="match status" value="2"/>
</dbReference>
<dbReference type="InterPro" id="IPR006553">
    <property type="entry name" value="Leu-rich_rpt_Cys-con_subtyp"/>
</dbReference>
<evidence type="ECO:0000313" key="4">
    <source>
        <dbReference type="Proteomes" id="UP001642540"/>
    </source>
</evidence>
<dbReference type="PANTHER" id="PTHR13318:SF193">
    <property type="entry name" value="F-BOX_LRR-REPEAT PROTEIN 16"/>
    <property type="match status" value="1"/>
</dbReference>
<feature type="compositionally biased region" description="Low complexity" evidence="1">
    <location>
        <begin position="39"/>
        <end position="53"/>
    </location>
</feature>
<reference evidence="3 4" key="1">
    <citation type="submission" date="2024-08" db="EMBL/GenBank/DDBJ databases">
        <authorList>
            <person name="Cucini C."/>
            <person name="Frati F."/>
        </authorList>
    </citation>
    <scope>NUCLEOTIDE SEQUENCE [LARGE SCALE GENOMIC DNA]</scope>
</reference>
<dbReference type="CDD" id="cd22127">
    <property type="entry name" value="F-box_FBXL16"/>
    <property type="match status" value="1"/>
</dbReference>
<proteinExistence type="predicted"/>
<gene>
    <name evidence="3" type="ORF">ODALV1_LOCUS24192</name>
</gene>
<name>A0ABP1RN69_9HEXA</name>
<feature type="region of interest" description="Disordered" evidence="1">
    <location>
        <begin position="14"/>
        <end position="71"/>
    </location>
</feature>
<dbReference type="Pfam" id="PF25372">
    <property type="entry name" value="DUF7885"/>
    <property type="match status" value="1"/>
</dbReference>
<feature type="domain" description="F-box/LRR-repeat protein 15-like leucin rich repeat" evidence="2">
    <location>
        <begin position="347"/>
        <end position="473"/>
    </location>
</feature>
<dbReference type="Proteomes" id="UP001642540">
    <property type="component" value="Unassembled WGS sequence"/>
</dbReference>
<evidence type="ECO:0000313" key="3">
    <source>
        <dbReference type="EMBL" id="CAL8131462.1"/>
    </source>
</evidence>
<evidence type="ECO:0000259" key="2">
    <source>
        <dbReference type="Pfam" id="PF25372"/>
    </source>
</evidence>
<organism evidence="3 4">
    <name type="scientific">Orchesella dallaii</name>
    <dbReference type="NCBI Taxonomy" id="48710"/>
    <lineage>
        <taxon>Eukaryota</taxon>
        <taxon>Metazoa</taxon>
        <taxon>Ecdysozoa</taxon>
        <taxon>Arthropoda</taxon>
        <taxon>Hexapoda</taxon>
        <taxon>Collembola</taxon>
        <taxon>Entomobryomorpha</taxon>
        <taxon>Entomobryoidea</taxon>
        <taxon>Orchesellidae</taxon>
        <taxon>Orchesellinae</taxon>
        <taxon>Orchesella</taxon>
    </lineage>
</organism>
<keyword evidence="4" id="KW-1185">Reference proteome</keyword>
<dbReference type="InterPro" id="IPR032675">
    <property type="entry name" value="LRR_dom_sf"/>
</dbReference>
<dbReference type="SMART" id="SM00367">
    <property type="entry name" value="LRR_CC"/>
    <property type="match status" value="7"/>
</dbReference>
<sequence>MIDRASAEISKCIMRLKRKDNKKPPEIPPKPNSAATGASNNSHSNNSFFQQNNVHPTQGIGASGGGSGVDSSSILNRHGGVAVLPHHIATLSGGGGGAFMLPAGGSAGSLTSTPTTPRRIATLTRKTPKHNKRFRMVVNSSQLCMDEEFLKYLFGHYFAGSEKLILPTVCRKWRDASYGMGRSFWGDLIPVLKCKELRGIRADLNAGIRRRFYGGLIKRGFTSLKLHSATDEDAEDVMIHYPQGAALVESLKISSSSLTDKALFNLLDHLQSLQDLELMSCNEITEDGLNAALPKKLRRLVISDCIHVADVSVSYIARTLMCLSSFEIQAYHVTDTALAAFNPKNNSALTTLKLTSCWELTNQTVLHIVSGLPQLRNLSLSGCSKITDEGVEVLAENLHLLKILDLSWCPRVTDASLECIACDLNCLETLILDRCSLVSDLGIGYLATMSSLRVLSLRWMSSIRDASVHHIISMKRLQYLSLAGCTSIAPSTLCSLSTLRNLKELELTNCGVTPQVLHFLHNTLNCVIIE</sequence>
<dbReference type="InterPro" id="IPR057207">
    <property type="entry name" value="FBXL15_LRR"/>
</dbReference>
<accession>A0ABP1RN69</accession>